<dbReference type="NCBIfam" id="NF005491">
    <property type="entry name" value="PRK07105.1"/>
    <property type="match status" value="1"/>
</dbReference>
<dbReference type="PANTHER" id="PTHR10534:SF2">
    <property type="entry name" value="PYRIDOXAL KINASE"/>
    <property type="match status" value="1"/>
</dbReference>
<keyword evidence="4 7" id="KW-0418">Kinase</keyword>
<dbReference type="GO" id="GO:0005524">
    <property type="term" value="F:ATP binding"/>
    <property type="evidence" value="ECO:0007669"/>
    <property type="project" value="UniProtKB-KW"/>
</dbReference>
<dbReference type="GO" id="GO:0008478">
    <property type="term" value="F:pyridoxal kinase activity"/>
    <property type="evidence" value="ECO:0007669"/>
    <property type="project" value="UniProtKB-EC"/>
</dbReference>
<keyword evidence="5" id="KW-0067">ATP-binding</keyword>
<evidence type="ECO:0000256" key="4">
    <source>
        <dbReference type="ARBA" id="ARBA00022777"/>
    </source>
</evidence>
<dbReference type="STRING" id="1123281.SAMN02745180_01580"/>
<dbReference type="EMBL" id="FQXR01000006">
    <property type="protein sequence ID" value="SHH96410.1"/>
    <property type="molecule type" value="Genomic_DNA"/>
</dbReference>
<dbReference type="Gene3D" id="3.40.1190.20">
    <property type="match status" value="1"/>
</dbReference>
<organism evidence="7 8">
    <name type="scientific">Sporanaerobacter acetigenes DSM 13106</name>
    <dbReference type="NCBI Taxonomy" id="1123281"/>
    <lineage>
        <taxon>Bacteria</taxon>
        <taxon>Bacillati</taxon>
        <taxon>Bacillota</taxon>
        <taxon>Tissierellia</taxon>
        <taxon>Tissierellales</taxon>
        <taxon>Sporanaerobacteraceae</taxon>
        <taxon>Sporanaerobacter</taxon>
    </lineage>
</organism>
<dbReference type="EC" id="2.7.1.35" evidence="1"/>
<evidence type="ECO:0000313" key="8">
    <source>
        <dbReference type="Proteomes" id="UP000184389"/>
    </source>
</evidence>
<feature type="domain" description="Pyridoxamine kinase/Phosphomethylpyrimidine kinase" evidence="6">
    <location>
        <begin position="30"/>
        <end position="260"/>
    </location>
</feature>
<dbReference type="GO" id="GO:0009443">
    <property type="term" value="P:pyridoxal 5'-phosphate salvage"/>
    <property type="evidence" value="ECO:0007669"/>
    <property type="project" value="InterPro"/>
</dbReference>
<dbReference type="CDD" id="cd01173">
    <property type="entry name" value="pyridoxal_pyridoxamine_kinase"/>
    <property type="match status" value="1"/>
</dbReference>
<keyword evidence="2" id="KW-0808">Transferase</keyword>
<dbReference type="InterPro" id="IPR004625">
    <property type="entry name" value="PyrdxlKinase"/>
</dbReference>
<evidence type="ECO:0000256" key="1">
    <source>
        <dbReference type="ARBA" id="ARBA00012104"/>
    </source>
</evidence>
<dbReference type="Pfam" id="PF08543">
    <property type="entry name" value="Phos_pyr_kin"/>
    <property type="match status" value="1"/>
</dbReference>
<dbReference type="InterPro" id="IPR013749">
    <property type="entry name" value="PM/HMP-P_kinase-1"/>
</dbReference>
<evidence type="ECO:0000256" key="3">
    <source>
        <dbReference type="ARBA" id="ARBA00022741"/>
    </source>
</evidence>
<dbReference type="Proteomes" id="UP000184389">
    <property type="component" value="Unassembled WGS sequence"/>
</dbReference>
<keyword evidence="8" id="KW-1185">Reference proteome</keyword>
<evidence type="ECO:0000259" key="6">
    <source>
        <dbReference type="Pfam" id="PF08543"/>
    </source>
</evidence>
<protein>
    <recommendedName>
        <fullName evidence="1">pyridoxal kinase</fullName>
        <ecNumber evidence="1">2.7.1.35</ecNumber>
    </recommendedName>
</protein>
<dbReference type="GO" id="GO:0005829">
    <property type="term" value="C:cytosol"/>
    <property type="evidence" value="ECO:0007669"/>
    <property type="project" value="TreeGrafter"/>
</dbReference>
<accession>A0A1M5X9A7</accession>
<evidence type="ECO:0000313" key="7">
    <source>
        <dbReference type="EMBL" id="SHH96410.1"/>
    </source>
</evidence>
<gene>
    <name evidence="7" type="ORF">SAMN02745180_01580</name>
</gene>
<evidence type="ECO:0000256" key="2">
    <source>
        <dbReference type="ARBA" id="ARBA00022679"/>
    </source>
</evidence>
<dbReference type="InterPro" id="IPR029056">
    <property type="entry name" value="Ribokinase-like"/>
</dbReference>
<sequence>MKNPIKKVAAIHDLSGYGRASLTAIIPILSSMNIQVCPFPTAILSNNTGGFESFSFVDLTDSMEDYMNHWTKENIKFDCIYSGFLGSSKQVDIILNFIETFNNNSSMIVVDPVMGDNGKLYPTINEDIIEKMKILVKKSDIITPNLTEATYLLEKSYTKDINENKIKKMLLDLSNMGPKIVIITSVPDTIIPDNINVLAYDKESSKFWKVGCKYIPVEFPGTGDAFTSVLIGSLLNGDSLPIALERSMQFISTSIKESYGYNYPRREGILLEKTLDILKMPIMNSNYELLE</sequence>
<dbReference type="PANTHER" id="PTHR10534">
    <property type="entry name" value="PYRIDOXAL KINASE"/>
    <property type="match status" value="1"/>
</dbReference>
<reference evidence="7 8" key="1">
    <citation type="submission" date="2016-11" db="EMBL/GenBank/DDBJ databases">
        <authorList>
            <person name="Jaros S."/>
            <person name="Januszkiewicz K."/>
            <person name="Wedrychowicz H."/>
        </authorList>
    </citation>
    <scope>NUCLEOTIDE SEQUENCE [LARGE SCALE GENOMIC DNA]</scope>
    <source>
        <strain evidence="7 8">DSM 13106</strain>
    </source>
</reference>
<proteinExistence type="predicted"/>
<dbReference type="RefSeq" id="WP_072744245.1">
    <property type="nucleotide sequence ID" value="NZ_FQXR01000006.1"/>
</dbReference>
<name>A0A1M5X9A7_9FIRM</name>
<dbReference type="OrthoDB" id="9800808at2"/>
<dbReference type="SUPFAM" id="SSF53613">
    <property type="entry name" value="Ribokinase-like"/>
    <property type="match status" value="1"/>
</dbReference>
<dbReference type="AlphaFoldDB" id="A0A1M5X9A7"/>
<keyword evidence="3" id="KW-0547">Nucleotide-binding</keyword>
<evidence type="ECO:0000256" key="5">
    <source>
        <dbReference type="ARBA" id="ARBA00022840"/>
    </source>
</evidence>